<dbReference type="PANTHER" id="PTHR36222:SF1">
    <property type="entry name" value="SERINE PROTEASE INHIBITOR RV3364C"/>
    <property type="match status" value="1"/>
</dbReference>
<feature type="domain" description="Roadblock/LAMTOR2" evidence="1">
    <location>
        <begin position="9"/>
        <end position="104"/>
    </location>
</feature>
<dbReference type="Pfam" id="PF03259">
    <property type="entry name" value="Robl_LC7"/>
    <property type="match status" value="1"/>
</dbReference>
<evidence type="ECO:0000259" key="1">
    <source>
        <dbReference type="SMART" id="SM00960"/>
    </source>
</evidence>
<dbReference type="InterPro" id="IPR004942">
    <property type="entry name" value="Roadblock/LAMTOR2_dom"/>
</dbReference>
<dbReference type="Proteomes" id="UP001603418">
    <property type="component" value="Unassembled WGS sequence"/>
</dbReference>
<dbReference type="SMART" id="SM00960">
    <property type="entry name" value="Robl_LC7"/>
    <property type="match status" value="1"/>
</dbReference>
<evidence type="ECO:0000313" key="3">
    <source>
        <dbReference type="Proteomes" id="UP001603418"/>
    </source>
</evidence>
<comment type="caution">
    <text evidence="2">The sequence shown here is derived from an EMBL/GenBank/DDBJ whole genome shotgun (WGS) entry which is preliminary data.</text>
</comment>
<accession>A0ABW6Z3L6</accession>
<name>A0ABW6Z3L6_9ACTN</name>
<dbReference type="RefSeq" id="WP_030785883.1">
    <property type="nucleotide sequence ID" value="NZ_JBFACJ010000024.1"/>
</dbReference>
<evidence type="ECO:0000313" key="2">
    <source>
        <dbReference type="EMBL" id="MFF9885739.1"/>
    </source>
</evidence>
<dbReference type="PANTHER" id="PTHR36222">
    <property type="entry name" value="SERINE PROTEASE INHIBITOR RV3364C"/>
    <property type="match status" value="1"/>
</dbReference>
<keyword evidence="3" id="KW-1185">Reference proteome</keyword>
<proteinExistence type="predicted"/>
<gene>
    <name evidence="2" type="ORF">ACF1HC_29715</name>
</gene>
<organism evidence="2 3">
    <name type="scientific">Streptomyces eurythermus</name>
    <dbReference type="NCBI Taxonomy" id="42237"/>
    <lineage>
        <taxon>Bacteria</taxon>
        <taxon>Bacillati</taxon>
        <taxon>Actinomycetota</taxon>
        <taxon>Actinomycetes</taxon>
        <taxon>Kitasatosporales</taxon>
        <taxon>Streptomycetaceae</taxon>
        <taxon>Streptomyces</taxon>
    </lineage>
</organism>
<protein>
    <submittedName>
        <fullName evidence="2">Roadblock/LC7 domain-containing protein</fullName>
    </submittedName>
</protein>
<reference evidence="2 3" key="1">
    <citation type="submission" date="2024-10" db="EMBL/GenBank/DDBJ databases">
        <title>The Natural Products Discovery Center: Release of the First 8490 Sequenced Strains for Exploring Actinobacteria Biosynthetic Diversity.</title>
        <authorList>
            <person name="Kalkreuter E."/>
            <person name="Kautsar S.A."/>
            <person name="Yang D."/>
            <person name="Bader C.D."/>
            <person name="Teijaro C.N."/>
            <person name="Fluegel L."/>
            <person name="Davis C.M."/>
            <person name="Simpson J.R."/>
            <person name="Lauterbach L."/>
            <person name="Steele A.D."/>
            <person name="Gui C."/>
            <person name="Meng S."/>
            <person name="Li G."/>
            <person name="Viehrig K."/>
            <person name="Ye F."/>
            <person name="Su P."/>
            <person name="Kiefer A.F."/>
            <person name="Nichols A."/>
            <person name="Cepeda A.J."/>
            <person name="Yan W."/>
            <person name="Fan B."/>
            <person name="Jiang Y."/>
            <person name="Adhikari A."/>
            <person name="Zheng C.-J."/>
            <person name="Schuster L."/>
            <person name="Cowan T.M."/>
            <person name="Smanski M.J."/>
            <person name="Chevrette M.G."/>
            <person name="De Carvalho L.P.S."/>
            <person name="Shen B."/>
        </authorList>
    </citation>
    <scope>NUCLEOTIDE SEQUENCE [LARGE SCALE GENOMIC DNA]</scope>
    <source>
        <strain evidence="2 3">NPDC013366</strain>
    </source>
</reference>
<dbReference type="InterPro" id="IPR053141">
    <property type="entry name" value="Mycobact_SerProt_Inhib_Rv3364c"/>
</dbReference>
<dbReference type="EMBL" id="JBICBM010000015">
    <property type="protein sequence ID" value="MFF9885739.1"/>
    <property type="molecule type" value="Genomic_DNA"/>
</dbReference>
<sequence>MPNDHHSIDWLLQDFLDKSKGSGVMAVVLTSSDGLLIASRNIEDNAATGNADILSALSSGVHSLAKGASRQLGAGPVAQTLIEMGEAHLYIRAAGDGAILAVMGQPDADPGQIIFEMSLLVGQMPQNLSVPERLAPAAARTRG</sequence>
<dbReference type="Gene3D" id="3.30.450.30">
    <property type="entry name" value="Dynein light chain 2a, cytoplasmic"/>
    <property type="match status" value="1"/>
</dbReference>
<dbReference type="SUPFAM" id="SSF103196">
    <property type="entry name" value="Roadblock/LC7 domain"/>
    <property type="match status" value="1"/>
</dbReference>